<name>A0A2T8I7S1_9POAL</name>
<organism evidence="2">
    <name type="scientific">Panicum hallii</name>
    <dbReference type="NCBI Taxonomy" id="206008"/>
    <lineage>
        <taxon>Eukaryota</taxon>
        <taxon>Viridiplantae</taxon>
        <taxon>Streptophyta</taxon>
        <taxon>Embryophyta</taxon>
        <taxon>Tracheophyta</taxon>
        <taxon>Spermatophyta</taxon>
        <taxon>Magnoliopsida</taxon>
        <taxon>Liliopsida</taxon>
        <taxon>Poales</taxon>
        <taxon>Poaceae</taxon>
        <taxon>PACMAD clade</taxon>
        <taxon>Panicoideae</taxon>
        <taxon>Panicodae</taxon>
        <taxon>Paniceae</taxon>
        <taxon>Panicinae</taxon>
        <taxon>Panicum</taxon>
        <taxon>Panicum sect. Panicum</taxon>
    </lineage>
</organism>
<sequence length="95" mass="10433">MSKRPGTSPHSVIRPNGPTNGSPRHGRSRSPIHAQKRRGAQSQAAPSMEIEGRGFGYSSSPTRSCSPPPVEKPRSHRDHSLSMPRSCFFRSRLAE</sequence>
<evidence type="ECO:0000256" key="1">
    <source>
        <dbReference type="SAM" id="MobiDB-lite"/>
    </source>
</evidence>
<dbReference type="AlphaFoldDB" id="A0A2T8I7S1"/>
<dbReference type="Gramene" id="PVH33719">
    <property type="protein sequence ID" value="PVH33719"/>
    <property type="gene ID" value="PAHAL_8G053800"/>
</dbReference>
<protein>
    <submittedName>
        <fullName evidence="2">Uncharacterized protein</fullName>
    </submittedName>
</protein>
<dbReference type="EMBL" id="CM008053">
    <property type="protein sequence ID" value="PVH33719.1"/>
    <property type="molecule type" value="Genomic_DNA"/>
</dbReference>
<dbReference type="Proteomes" id="UP000243499">
    <property type="component" value="Chromosome 8"/>
</dbReference>
<evidence type="ECO:0000313" key="2">
    <source>
        <dbReference type="EMBL" id="PVH33719.1"/>
    </source>
</evidence>
<feature type="compositionally biased region" description="Basic residues" evidence="1">
    <location>
        <begin position="24"/>
        <end position="39"/>
    </location>
</feature>
<proteinExistence type="predicted"/>
<feature type="region of interest" description="Disordered" evidence="1">
    <location>
        <begin position="1"/>
        <end position="95"/>
    </location>
</feature>
<reference evidence="2" key="1">
    <citation type="submission" date="2018-04" db="EMBL/GenBank/DDBJ databases">
        <title>WGS assembly of Panicum hallii.</title>
        <authorList>
            <person name="Lovell J."/>
            <person name="Jenkins J."/>
            <person name="Lowry D."/>
            <person name="Mamidi S."/>
            <person name="Sreedasyam A."/>
            <person name="Weng X."/>
            <person name="Barry K."/>
            <person name="Bonette J."/>
            <person name="Campitelli B."/>
            <person name="Daum C."/>
            <person name="Gordon S."/>
            <person name="Gould B."/>
            <person name="Lipzen A."/>
            <person name="Macqueen A."/>
            <person name="Palacio-Mejia J."/>
            <person name="Plott C."/>
            <person name="Shakirov E."/>
            <person name="Shu S."/>
            <person name="Yoshinaga Y."/>
            <person name="Zane M."/>
            <person name="Rokhsar D."/>
            <person name="Grimwood J."/>
            <person name="Schmutz J."/>
            <person name="Juenger T."/>
        </authorList>
    </citation>
    <scope>NUCLEOTIDE SEQUENCE [LARGE SCALE GENOMIC DNA]</scope>
    <source>
        <strain evidence="2">FIL2</strain>
    </source>
</reference>
<accession>A0A2T8I7S1</accession>
<gene>
    <name evidence="2" type="ORF">PAHAL_8G053800</name>
</gene>